<organism evidence="1">
    <name type="scientific">uncultured Rubrobacteraceae bacterium</name>
    <dbReference type="NCBI Taxonomy" id="349277"/>
    <lineage>
        <taxon>Bacteria</taxon>
        <taxon>Bacillati</taxon>
        <taxon>Actinomycetota</taxon>
        <taxon>Rubrobacteria</taxon>
        <taxon>Rubrobacterales</taxon>
        <taxon>Rubrobacteraceae</taxon>
        <taxon>environmental samples</taxon>
    </lineage>
</organism>
<protein>
    <submittedName>
        <fullName evidence="1">Uncharacterized protein</fullName>
    </submittedName>
</protein>
<gene>
    <name evidence="1" type="ORF">AVDCRST_MAG05-54</name>
</gene>
<dbReference type="EMBL" id="CADCVM010000010">
    <property type="protein sequence ID" value="CAA9466003.1"/>
    <property type="molecule type" value="Genomic_DNA"/>
</dbReference>
<sequence>MSDRDGVGASELRAERVWWRDRSSSMNQAPRSMDGRLRRARERAGWLGVRLRRHREERAGWHGKWGHPQEMG</sequence>
<reference evidence="1" key="1">
    <citation type="submission" date="2020-02" db="EMBL/GenBank/DDBJ databases">
        <authorList>
            <person name="Meier V. D."/>
        </authorList>
    </citation>
    <scope>NUCLEOTIDE SEQUENCE</scope>
    <source>
        <strain evidence="1">AVDCRST_MAG05</strain>
    </source>
</reference>
<evidence type="ECO:0000313" key="1">
    <source>
        <dbReference type="EMBL" id="CAA9466003.1"/>
    </source>
</evidence>
<accession>A0A6J4R708</accession>
<dbReference type="AlphaFoldDB" id="A0A6J4R708"/>
<name>A0A6J4R708_9ACTN</name>
<proteinExistence type="predicted"/>